<dbReference type="InterPro" id="IPR013784">
    <property type="entry name" value="Carb-bd-like_fold"/>
</dbReference>
<keyword evidence="5" id="KW-0732">Signal</keyword>
<dbReference type="InterPro" id="IPR036942">
    <property type="entry name" value="Beta-barrel_TonB_sf"/>
</dbReference>
<sequence>MKTSLINGLAASALVLSAFSALADDELVIYVYKDGKAASDITVRLDGETDKQTLSGGSATFDLEAGGHSVQLIQNGTTIHSFRFDSAQGQLTDINVAIEEGTSPKVAVESFYKTETAAEKRSAPNGSIKGRVTSGGVPVANATITLTSDSAVSTTTDADGNYDVEVARGVYNLTISHPDMKLVELDDVRVISNVAKGLNFTMNGRSSTPSLNIATPQIEEVTVLAQYNPNAFEESERFSANVIDTLGIEQLARFGDSDIAGSVVRLPSVTVQDDSFVFIRGLGGRYVTTTLNGATLPSTNPNRRSVPLDLFPSNIVSQLDVKKTFLSSLPGESTGGNLEINTRNFPDEGAGKLSIKTGFVTDLTGETVASDPSDGDFDFFGFDDGTRDEPLAVEAIAIALDPGLALGLDDDGVLENIEQPFSDETEVRLRQAAGLLLVDNLDLEEETAIPNVSVSFNYGDLFYVGDNELGYFAALNYKTGYEQKRDGVSRTFSTAGNGQVEDDFTFDENTFNVNISGLLSFGLNVGNSTYEANTIISRVTANQVRVSEGEEGDSGEQSFQYTIDYEERQFLSQQFSGEHFLDEAGNFLTNWQVTASQTTRFAPDRREVQFNIEQDGEPFRLQLSETIRRYDELEDFNYDVSNNYEWLISSDGSLDQTLSFGWQYIYQERDSESATYGFNHGDTIPDLTLAPNLLVSDVINEDNITGDASTGLQFFDRTLPSDSYDSELTQYAGYISYDVLINSEFQFIIGGRFEDFDLTTDTFELAGAQAATSSNIDEGTFLPTLGFNWIYSDEQQIRFALTKTVSRPDFKEASNATFFDKEFNFRVRGNPNLEVAEVLNLDVRWEYYWSDTGNVSVAAFYKDFDDPIERVILIASGTAGNSRTFENSDSAELFGVEVDSRIDFPLNDGLTQSLFVATNASVIDAETTLVDGTTRDFQGAPEYTFNLIVGWDDLEGDQELTVLFNQNGETSKDSGRGAQGDVIQEPFASLNVNYKKTFANEITFSAKAKNLLDSEVEFTQDGGTFQSYKQGIEFEAGIDWSF</sequence>
<evidence type="ECO:0000259" key="6">
    <source>
        <dbReference type="Pfam" id="PF00593"/>
    </source>
</evidence>
<keyword evidence="4" id="KW-0798">TonB box</keyword>
<proteinExistence type="inferred from homology"/>
<feature type="signal peptide" evidence="5">
    <location>
        <begin position="1"/>
        <end position="23"/>
    </location>
</feature>
<evidence type="ECO:0000313" key="8">
    <source>
        <dbReference type="EMBL" id="GAA6167252.1"/>
    </source>
</evidence>
<feature type="domain" description="TonB-dependent receptor-like beta-barrel" evidence="6">
    <location>
        <begin position="614"/>
        <end position="1011"/>
    </location>
</feature>
<protein>
    <submittedName>
        <fullName evidence="8">TonB-dependent receptor</fullName>
    </submittedName>
</protein>
<dbReference type="Gene3D" id="2.40.170.20">
    <property type="entry name" value="TonB-dependent receptor, beta-barrel domain"/>
    <property type="match status" value="1"/>
</dbReference>
<comment type="subcellular location">
    <subcellularLocation>
        <location evidence="1 4">Cell outer membrane</location>
    </subcellularLocation>
</comment>
<evidence type="ECO:0000256" key="5">
    <source>
        <dbReference type="SAM" id="SignalP"/>
    </source>
</evidence>
<reference evidence="8 9" key="1">
    <citation type="submission" date="2024-04" db="EMBL/GenBank/DDBJ databases">
        <title>Draft genome sequence of Sessilibacter corallicola NBRC 116591.</title>
        <authorList>
            <person name="Miyakawa T."/>
            <person name="Kusuya Y."/>
            <person name="Miura T."/>
        </authorList>
    </citation>
    <scope>NUCLEOTIDE SEQUENCE [LARGE SCALE GENOMIC DNA]</scope>
    <source>
        <strain evidence="8 9">KU-00831-HH</strain>
    </source>
</reference>
<comment type="similarity">
    <text evidence="4">Belongs to the TonB-dependent receptor family.</text>
</comment>
<dbReference type="SUPFAM" id="SSF56935">
    <property type="entry name" value="Porins"/>
    <property type="match status" value="1"/>
</dbReference>
<keyword evidence="2 4" id="KW-0472">Membrane</keyword>
<dbReference type="Proteomes" id="UP001465153">
    <property type="component" value="Unassembled WGS sequence"/>
</dbReference>
<evidence type="ECO:0000256" key="1">
    <source>
        <dbReference type="ARBA" id="ARBA00004442"/>
    </source>
</evidence>
<keyword evidence="3" id="KW-0998">Cell outer membrane</keyword>
<feature type="chain" id="PRO_5046454326" evidence="5">
    <location>
        <begin position="24"/>
        <end position="1042"/>
    </location>
</feature>
<evidence type="ECO:0000256" key="3">
    <source>
        <dbReference type="ARBA" id="ARBA00023237"/>
    </source>
</evidence>
<evidence type="ECO:0000256" key="2">
    <source>
        <dbReference type="ARBA" id="ARBA00023136"/>
    </source>
</evidence>
<feature type="domain" description="TonB-dependent receptor plug" evidence="7">
    <location>
        <begin position="240"/>
        <end position="333"/>
    </location>
</feature>
<dbReference type="Gene3D" id="2.60.40.1120">
    <property type="entry name" value="Carboxypeptidase-like, regulatory domain"/>
    <property type="match status" value="1"/>
</dbReference>
<keyword evidence="9" id="KW-1185">Reference proteome</keyword>
<dbReference type="InterPro" id="IPR037066">
    <property type="entry name" value="Plug_dom_sf"/>
</dbReference>
<dbReference type="Pfam" id="PF00593">
    <property type="entry name" value="TonB_dep_Rec_b-barrel"/>
    <property type="match status" value="1"/>
</dbReference>
<evidence type="ECO:0000313" key="9">
    <source>
        <dbReference type="Proteomes" id="UP001465153"/>
    </source>
</evidence>
<evidence type="ECO:0000256" key="4">
    <source>
        <dbReference type="RuleBase" id="RU003357"/>
    </source>
</evidence>
<keyword evidence="8" id="KW-0675">Receptor</keyword>
<dbReference type="InterPro" id="IPR012910">
    <property type="entry name" value="Plug_dom"/>
</dbReference>
<dbReference type="SUPFAM" id="SSF49452">
    <property type="entry name" value="Starch-binding domain-like"/>
    <property type="match status" value="1"/>
</dbReference>
<dbReference type="RefSeq" id="WP_353301949.1">
    <property type="nucleotide sequence ID" value="NZ_BAABWN010000003.1"/>
</dbReference>
<dbReference type="PANTHER" id="PTHR40980">
    <property type="entry name" value="PLUG DOMAIN-CONTAINING PROTEIN"/>
    <property type="match status" value="1"/>
</dbReference>
<accession>A0ABQ0A6K3</accession>
<name>A0ABQ0A6K3_9GAMM</name>
<evidence type="ECO:0000259" key="7">
    <source>
        <dbReference type="Pfam" id="PF07715"/>
    </source>
</evidence>
<dbReference type="PANTHER" id="PTHR40980:SF5">
    <property type="entry name" value="TONB-DEPENDENT RECEPTOR"/>
    <property type="match status" value="1"/>
</dbReference>
<organism evidence="8 9">
    <name type="scientific">Sessilibacter corallicola</name>
    <dbReference type="NCBI Taxonomy" id="2904075"/>
    <lineage>
        <taxon>Bacteria</taxon>
        <taxon>Pseudomonadati</taxon>
        <taxon>Pseudomonadota</taxon>
        <taxon>Gammaproteobacteria</taxon>
        <taxon>Cellvibrionales</taxon>
        <taxon>Cellvibrionaceae</taxon>
        <taxon>Sessilibacter</taxon>
    </lineage>
</organism>
<dbReference type="Gene3D" id="2.170.130.10">
    <property type="entry name" value="TonB-dependent receptor, plug domain"/>
    <property type="match status" value="1"/>
</dbReference>
<dbReference type="Pfam" id="PF13620">
    <property type="entry name" value="CarboxypepD_reg"/>
    <property type="match status" value="1"/>
</dbReference>
<gene>
    <name evidence="8" type="ORF">NBRC116591_10620</name>
</gene>
<dbReference type="InterPro" id="IPR000531">
    <property type="entry name" value="Beta-barrel_TonB"/>
</dbReference>
<dbReference type="Pfam" id="PF07715">
    <property type="entry name" value="Plug"/>
    <property type="match status" value="1"/>
</dbReference>
<dbReference type="EMBL" id="BAABWN010000003">
    <property type="protein sequence ID" value="GAA6167252.1"/>
    <property type="molecule type" value="Genomic_DNA"/>
</dbReference>
<comment type="caution">
    <text evidence="8">The sequence shown here is derived from an EMBL/GenBank/DDBJ whole genome shotgun (WGS) entry which is preliminary data.</text>
</comment>